<protein>
    <submittedName>
        <fullName evidence="1">Uncharacterized protein</fullName>
    </submittedName>
</protein>
<sequence length="316" mass="36555">MTLDFDVAYRLVQNCDFIQPNEKKSWLRDVLQKAYDGYLDQTLSRLGSVSLECNERDPALLDDFSRDHAIFLYSLTFLPSLQNIDLYKYRCPHLALEHTTLCEVADILRLKNSSLDRRILNKPSALKSVEIILACITPPFVSLILRDPCSLERFKYIISERQAPPNNDITGYFTGIPTILKILEERARTTLKFLHIGDLFTNGFSSRNFPLFRGPWGFKAFTYLTQLTFDIQFLPVRDSINCTVLADILPENIQYVDILCFHSRHQANVPSLLTSFDPESYRRLRFLSLWTNFESVRDNLPLASHYSFGKNTMFGL</sequence>
<name>A0A2B7Y3T6_9EURO</name>
<keyword evidence="2" id="KW-1185">Reference proteome</keyword>
<gene>
    <name evidence="1" type="ORF">AJ79_02287</name>
</gene>
<dbReference type="Proteomes" id="UP000223968">
    <property type="component" value="Unassembled WGS sequence"/>
</dbReference>
<evidence type="ECO:0000313" key="1">
    <source>
        <dbReference type="EMBL" id="PGH15693.1"/>
    </source>
</evidence>
<dbReference type="EMBL" id="PDNB01000023">
    <property type="protein sequence ID" value="PGH15693.1"/>
    <property type="molecule type" value="Genomic_DNA"/>
</dbReference>
<proteinExistence type="predicted"/>
<dbReference type="AlphaFoldDB" id="A0A2B7Y3T6"/>
<accession>A0A2B7Y3T6</accession>
<evidence type="ECO:0000313" key="2">
    <source>
        <dbReference type="Proteomes" id="UP000223968"/>
    </source>
</evidence>
<comment type="caution">
    <text evidence="1">The sequence shown here is derived from an EMBL/GenBank/DDBJ whole genome shotgun (WGS) entry which is preliminary data.</text>
</comment>
<organism evidence="1 2">
    <name type="scientific">Helicocarpus griseus UAMH5409</name>
    <dbReference type="NCBI Taxonomy" id="1447875"/>
    <lineage>
        <taxon>Eukaryota</taxon>
        <taxon>Fungi</taxon>
        <taxon>Dikarya</taxon>
        <taxon>Ascomycota</taxon>
        <taxon>Pezizomycotina</taxon>
        <taxon>Eurotiomycetes</taxon>
        <taxon>Eurotiomycetidae</taxon>
        <taxon>Onygenales</taxon>
        <taxon>Ajellomycetaceae</taxon>
        <taxon>Helicocarpus</taxon>
    </lineage>
</organism>
<reference evidence="1 2" key="1">
    <citation type="submission" date="2017-10" db="EMBL/GenBank/DDBJ databases">
        <title>Comparative genomics in systemic dimorphic fungi from Ajellomycetaceae.</title>
        <authorList>
            <person name="Munoz J.F."/>
            <person name="Mcewen J.G."/>
            <person name="Clay O.K."/>
            <person name="Cuomo C.A."/>
        </authorList>
    </citation>
    <scope>NUCLEOTIDE SEQUENCE [LARGE SCALE GENOMIC DNA]</scope>
    <source>
        <strain evidence="1 2">UAMH5409</strain>
    </source>
</reference>